<reference evidence="5 6" key="1">
    <citation type="journal article" date="2019" name="Emerg. Microbes Infect.">
        <title>Comprehensive subspecies identification of 175 nontuberculous mycobacteria species based on 7547 genomic profiles.</title>
        <authorList>
            <person name="Matsumoto Y."/>
            <person name="Kinjo T."/>
            <person name="Motooka D."/>
            <person name="Nabeya D."/>
            <person name="Jung N."/>
            <person name="Uechi K."/>
            <person name="Horii T."/>
            <person name="Iida T."/>
            <person name="Fujita J."/>
            <person name="Nakamura S."/>
        </authorList>
    </citation>
    <scope>NUCLEOTIDE SEQUENCE [LARGE SCALE GENOMIC DNA]</scope>
    <source>
        <strain evidence="5 6">JCM 30725</strain>
    </source>
</reference>
<dbReference type="EC" id="3.5.1.4" evidence="3"/>
<dbReference type="Proteomes" id="UP000465360">
    <property type="component" value="Unassembled WGS sequence"/>
</dbReference>
<dbReference type="AlphaFoldDB" id="A0A7I9YU92"/>
<proteinExistence type="inferred from homology"/>
<evidence type="ECO:0000256" key="1">
    <source>
        <dbReference type="ARBA" id="ARBA00001311"/>
    </source>
</evidence>
<dbReference type="PROSITE" id="PS00571">
    <property type="entry name" value="AMIDASES"/>
    <property type="match status" value="1"/>
</dbReference>
<dbReference type="PANTHER" id="PTHR11895:SF7">
    <property type="entry name" value="GLUTAMYL-TRNA(GLN) AMIDOTRANSFERASE SUBUNIT A, MITOCHONDRIAL"/>
    <property type="match status" value="1"/>
</dbReference>
<comment type="similarity">
    <text evidence="2">Belongs to the amidase family.</text>
</comment>
<evidence type="ECO:0000256" key="2">
    <source>
        <dbReference type="ARBA" id="ARBA00009199"/>
    </source>
</evidence>
<protein>
    <recommendedName>
        <fullName evidence="3">amidase</fullName>
        <ecNumber evidence="3">3.5.1.4</ecNumber>
    </recommendedName>
</protein>
<dbReference type="SUPFAM" id="SSF75304">
    <property type="entry name" value="Amidase signature (AS) enzymes"/>
    <property type="match status" value="1"/>
</dbReference>
<gene>
    <name evidence="5" type="primary">amiB2</name>
    <name evidence="5" type="ORF">MBOU_41840</name>
</gene>
<dbReference type="InterPro" id="IPR020556">
    <property type="entry name" value="Amidase_CS"/>
</dbReference>
<evidence type="ECO:0000313" key="6">
    <source>
        <dbReference type="Proteomes" id="UP000465360"/>
    </source>
</evidence>
<organism evidence="5 6">
    <name type="scientific">Mycobacterium bourgelatii</name>
    <dbReference type="NCBI Taxonomy" id="1273442"/>
    <lineage>
        <taxon>Bacteria</taxon>
        <taxon>Bacillati</taxon>
        <taxon>Actinomycetota</taxon>
        <taxon>Actinomycetes</taxon>
        <taxon>Mycobacteriales</taxon>
        <taxon>Mycobacteriaceae</taxon>
        <taxon>Mycobacterium</taxon>
    </lineage>
</organism>
<dbReference type="EMBL" id="BLKZ01000001">
    <property type="protein sequence ID" value="GFG92142.1"/>
    <property type="molecule type" value="Genomic_DNA"/>
</dbReference>
<dbReference type="Gene3D" id="3.90.1300.10">
    <property type="entry name" value="Amidase signature (AS) domain"/>
    <property type="match status" value="1"/>
</dbReference>
<evidence type="ECO:0000313" key="5">
    <source>
        <dbReference type="EMBL" id="GFG92142.1"/>
    </source>
</evidence>
<dbReference type="InterPro" id="IPR000120">
    <property type="entry name" value="Amidase"/>
</dbReference>
<dbReference type="RefSeq" id="WP_163716215.1">
    <property type="nucleotide sequence ID" value="NZ_BLKZ01000001.1"/>
</dbReference>
<dbReference type="InterPro" id="IPR023631">
    <property type="entry name" value="Amidase_dom"/>
</dbReference>
<evidence type="ECO:0000259" key="4">
    <source>
        <dbReference type="Pfam" id="PF01425"/>
    </source>
</evidence>
<comment type="caution">
    <text evidence="5">The sequence shown here is derived from an EMBL/GenBank/DDBJ whole genome shotgun (WGS) entry which is preliminary data.</text>
</comment>
<dbReference type="InterPro" id="IPR036928">
    <property type="entry name" value="AS_sf"/>
</dbReference>
<name>A0A7I9YU92_MYCBU</name>
<dbReference type="GO" id="GO:0004040">
    <property type="term" value="F:amidase activity"/>
    <property type="evidence" value="ECO:0007669"/>
    <property type="project" value="UniProtKB-EC"/>
</dbReference>
<accession>A0A7I9YU92</accession>
<dbReference type="Pfam" id="PF01425">
    <property type="entry name" value="Amidase"/>
    <property type="match status" value="1"/>
</dbReference>
<sequence>MDPSDLAFAGAAEQARMLADGEITAPMLLEVYLERIERLDSDLRAYRVVRYDGAREEAEAAQQRLDAGERRPLLGVPVAIKDDADVAGEVTSYGTGAHGPAVNSDSEVVRRLRAAGAVIIGKTNVPELMIMPFTESLSYGATRNPWNLSRTPGGSSGGSAAAVAAGLAPLALGSDGGGSIRIPSTWCGVFGLKTQRHRISQEPHDDGWYGLSVYGPIARSVMDAALFLDATTAIPGPEGEFAAAAARAPGRLRIALSTKTPTPLPVRCGKPQLTALEQAGALLRDLGHDVVIRDPEYPPWAIYSNFLPRFLRGISDDADGQAHPQYLEPRTRNIAKMGSFFSDRRMAAVLAAESAASTRIQSIFDDVDVVVTPGTATGPSRIGAYHRRGGIATLLLVAQRVPYQQVWNLTGQPAAVVPWDFDGDGLPMSVQLVGRPYDEATLLSLAAQIEVARPWAHRRPPLS</sequence>
<dbReference type="PANTHER" id="PTHR11895">
    <property type="entry name" value="TRANSAMIDASE"/>
    <property type="match status" value="1"/>
</dbReference>
<evidence type="ECO:0000256" key="3">
    <source>
        <dbReference type="ARBA" id="ARBA00012922"/>
    </source>
</evidence>
<comment type="catalytic activity">
    <reaction evidence="1">
        <text>a monocarboxylic acid amide + H2O = a monocarboxylate + NH4(+)</text>
        <dbReference type="Rhea" id="RHEA:12020"/>
        <dbReference type="ChEBI" id="CHEBI:15377"/>
        <dbReference type="ChEBI" id="CHEBI:28938"/>
        <dbReference type="ChEBI" id="CHEBI:35757"/>
        <dbReference type="ChEBI" id="CHEBI:83628"/>
        <dbReference type="EC" id="3.5.1.4"/>
    </reaction>
</comment>
<keyword evidence="6" id="KW-1185">Reference proteome</keyword>
<dbReference type="NCBIfam" id="NF009119">
    <property type="entry name" value="PRK12470.1"/>
    <property type="match status" value="1"/>
</dbReference>
<feature type="domain" description="Amidase" evidence="4">
    <location>
        <begin position="28"/>
        <end position="443"/>
    </location>
</feature>